<dbReference type="InterPro" id="IPR050219">
    <property type="entry name" value="DnaG_primase"/>
</dbReference>
<evidence type="ECO:0000259" key="4">
    <source>
        <dbReference type="SMART" id="SM00400"/>
    </source>
</evidence>
<evidence type="ECO:0000313" key="6">
    <source>
        <dbReference type="Proteomes" id="UP000609064"/>
    </source>
</evidence>
<keyword evidence="3" id="KW-0862">Zinc</keyword>
<proteinExistence type="predicted"/>
<dbReference type="AlphaFoldDB" id="A0A917DJ48"/>
<dbReference type="GO" id="GO:0003899">
    <property type="term" value="F:DNA-directed RNA polymerase activity"/>
    <property type="evidence" value="ECO:0007669"/>
    <property type="project" value="InterPro"/>
</dbReference>
<dbReference type="PANTHER" id="PTHR30313:SF2">
    <property type="entry name" value="DNA PRIMASE"/>
    <property type="match status" value="1"/>
</dbReference>
<protein>
    <submittedName>
        <fullName evidence="5">DNA primase</fullName>
    </submittedName>
</protein>
<keyword evidence="2" id="KW-0863">Zinc-finger</keyword>
<evidence type="ECO:0000256" key="1">
    <source>
        <dbReference type="ARBA" id="ARBA00022723"/>
    </source>
</evidence>
<dbReference type="SUPFAM" id="SSF57783">
    <property type="entry name" value="Zinc beta-ribbon"/>
    <property type="match status" value="1"/>
</dbReference>
<dbReference type="Proteomes" id="UP000609064">
    <property type="component" value="Unassembled WGS sequence"/>
</dbReference>
<organism evidence="5 6">
    <name type="scientific">Emticicia aquatilis</name>
    <dbReference type="NCBI Taxonomy" id="1537369"/>
    <lineage>
        <taxon>Bacteria</taxon>
        <taxon>Pseudomonadati</taxon>
        <taxon>Bacteroidota</taxon>
        <taxon>Cytophagia</taxon>
        <taxon>Cytophagales</taxon>
        <taxon>Leadbetterellaceae</taxon>
        <taxon>Emticicia</taxon>
    </lineage>
</organism>
<dbReference type="Pfam" id="PF01807">
    <property type="entry name" value="Zn_ribbon_DnaG"/>
    <property type="match status" value="1"/>
</dbReference>
<reference evidence="5" key="2">
    <citation type="submission" date="2020-09" db="EMBL/GenBank/DDBJ databases">
        <authorList>
            <person name="Sun Q."/>
            <person name="Zhou Y."/>
        </authorList>
    </citation>
    <scope>NUCLEOTIDE SEQUENCE</scope>
    <source>
        <strain evidence="5">CGMCC 1.15958</strain>
    </source>
</reference>
<dbReference type="GO" id="GO:0003677">
    <property type="term" value="F:DNA binding"/>
    <property type="evidence" value="ECO:0007669"/>
    <property type="project" value="InterPro"/>
</dbReference>
<dbReference type="RefSeq" id="WP_188763806.1">
    <property type="nucleotide sequence ID" value="NZ_BMKK01000001.1"/>
</dbReference>
<dbReference type="GO" id="GO:0008270">
    <property type="term" value="F:zinc ion binding"/>
    <property type="evidence" value="ECO:0007669"/>
    <property type="project" value="UniProtKB-KW"/>
</dbReference>
<dbReference type="Pfam" id="PF13155">
    <property type="entry name" value="Toprim_2"/>
    <property type="match status" value="1"/>
</dbReference>
<feature type="domain" description="Zinc finger CHC2-type" evidence="4">
    <location>
        <begin position="43"/>
        <end position="89"/>
    </location>
</feature>
<evidence type="ECO:0000313" key="5">
    <source>
        <dbReference type="EMBL" id="GGD41924.1"/>
    </source>
</evidence>
<comment type="caution">
    <text evidence="5">The sequence shown here is derived from an EMBL/GenBank/DDBJ whole genome shotgun (WGS) entry which is preliminary data.</text>
</comment>
<evidence type="ECO:0000256" key="2">
    <source>
        <dbReference type="ARBA" id="ARBA00022771"/>
    </source>
</evidence>
<dbReference type="PANTHER" id="PTHR30313">
    <property type="entry name" value="DNA PRIMASE"/>
    <property type="match status" value="1"/>
</dbReference>
<gene>
    <name evidence="5" type="ORF">GCM10011514_02370</name>
</gene>
<keyword evidence="6" id="KW-1185">Reference proteome</keyword>
<name>A0A917DJ48_9BACT</name>
<accession>A0A917DJ48</accession>
<dbReference type="GO" id="GO:0005737">
    <property type="term" value="C:cytoplasm"/>
    <property type="evidence" value="ECO:0007669"/>
    <property type="project" value="TreeGrafter"/>
</dbReference>
<dbReference type="InterPro" id="IPR036977">
    <property type="entry name" value="DNA_primase_Znf_CHC2"/>
</dbReference>
<dbReference type="InterPro" id="IPR002694">
    <property type="entry name" value="Znf_CHC2"/>
</dbReference>
<keyword evidence="1" id="KW-0479">Metal-binding</keyword>
<dbReference type="Gene3D" id="3.90.580.10">
    <property type="entry name" value="Zinc finger, CHC2-type domain"/>
    <property type="match status" value="1"/>
</dbReference>
<reference evidence="5" key="1">
    <citation type="journal article" date="2014" name="Int. J. Syst. Evol. Microbiol.">
        <title>Complete genome sequence of Corynebacterium casei LMG S-19264T (=DSM 44701T), isolated from a smear-ripened cheese.</title>
        <authorList>
            <consortium name="US DOE Joint Genome Institute (JGI-PGF)"/>
            <person name="Walter F."/>
            <person name="Albersmeier A."/>
            <person name="Kalinowski J."/>
            <person name="Ruckert C."/>
        </authorList>
    </citation>
    <scope>NUCLEOTIDE SEQUENCE</scope>
    <source>
        <strain evidence="5">CGMCC 1.15958</strain>
    </source>
</reference>
<dbReference type="EMBL" id="BMKK01000001">
    <property type="protein sequence ID" value="GGD41924.1"/>
    <property type="molecule type" value="Genomic_DNA"/>
</dbReference>
<dbReference type="GO" id="GO:0006269">
    <property type="term" value="P:DNA replication, synthesis of primer"/>
    <property type="evidence" value="ECO:0007669"/>
    <property type="project" value="TreeGrafter"/>
</dbReference>
<dbReference type="Gene3D" id="3.40.1360.10">
    <property type="match status" value="1"/>
</dbReference>
<sequence length="309" mass="35193">MFINKSDIEEVKQYSIIDYLNSNGIHPFKEVGRQMVYYSPLTNEKTASFLVEPNKNVFNDYSSGQKGDIIRLVELIEQIPFIEAVKRIQSLKSTCFAPNSNVTEKYPRRENNVSDLSFSFSGNNTIKESKIEIKSVQSITNPSLIQYIEQRGINIDLGKIYLKEIHFSNNGKRYFAVGFQNNSGGYELRNALKFKAKTANGITVFDKGTKTVNLFEGFFDFLSALQYYNTKAFNNTTIVLNTNNNLQLFLKTLTDNQIINSFLDNDKSGQSTVNQLINKGYSVVNQSQKLYPNSKDFNDYLLGKPIETV</sequence>
<evidence type="ECO:0000256" key="3">
    <source>
        <dbReference type="ARBA" id="ARBA00022833"/>
    </source>
</evidence>
<dbReference type="SMART" id="SM00400">
    <property type="entry name" value="ZnF_CHCC"/>
    <property type="match status" value="1"/>
</dbReference>